<dbReference type="Proteomes" id="UP001632037">
    <property type="component" value="Unassembled WGS sequence"/>
</dbReference>
<protein>
    <submittedName>
        <fullName evidence="3">Uncharacterized protein</fullName>
    </submittedName>
</protein>
<dbReference type="EMBL" id="JBIMZQ010000039">
    <property type="protein sequence ID" value="KAL3660862.1"/>
    <property type="molecule type" value="Genomic_DNA"/>
</dbReference>
<reference evidence="3 4" key="1">
    <citation type="submission" date="2024-09" db="EMBL/GenBank/DDBJ databases">
        <title>Genome sequencing and assembly of Phytophthora oleae, isolate VK10A, causative agent of rot of olive drupes.</title>
        <authorList>
            <person name="Conti Taguali S."/>
            <person name="Riolo M."/>
            <person name="La Spada F."/>
            <person name="Cacciola S.O."/>
            <person name="Dionisio G."/>
        </authorList>
    </citation>
    <scope>NUCLEOTIDE SEQUENCE [LARGE SCALE GENOMIC DNA]</scope>
    <source>
        <strain evidence="3 4">VK10A</strain>
    </source>
</reference>
<feature type="transmembrane region" description="Helical" evidence="1">
    <location>
        <begin position="199"/>
        <end position="222"/>
    </location>
</feature>
<gene>
    <name evidence="3" type="ORF">V7S43_014264</name>
</gene>
<feature type="transmembrane region" description="Helical" evidence="1">
    <location>
        <begin position="458"/>
        <end position="484"/>
    </location>
</feature>
<evidence type="ECO:0000313" key="4">
    <source>
        <dbReference type="Proteomes" id="UP001632037"/>
    </source>
</evidence>
<dbReference type="AlphaFoldDB" id="A0ABD3F4D8"/>
<feature type="transmembrane region" description="Helical" evidence="1">
    <location>
        <begin position="796"/>
        <end position="819"/>
    </location>
</feature>
<feature type="transmembrane region" description="Helical" evidence="1">
    <location>
        <begin position="496"/>
        <end position="522"/>
    </location>
</feature>
<evidence type="ECO:0000256" key="1">
    <source>
        <dbReference type="SAM" id="Phobius"/>
    </source>
</evidence>
<dbReference type="PANTHER" id="PTHR31414">
    <property type="entry name" value="TRANSMEMBRANE PROTEIN DDB_G0292058"/>
    <property type="match status" value="1"/>
</dbReference>
<accession>A0ABD3F4D8</accession>
<keyword evidence="1" id="KW-0472">Membrane</keyword>
<keyword evidence="2" id="KW-0732">Signal</keyword>
<keyword evidence="1" id="KW-1133">Transmembrane helix</keyword>
<feature type="chain" id="PRO_5044875674" evidence="2">
    <location>
        <begin position="21"/>
        <end position="838"/>
    </location>
</feature>
<keyword evidence="1" id="KW-0812">Transmembrane</keyword>
<sequence>MGRLVALALLAAGILAPSQAAQQSFEVVSKLRGFDKAAFAQYEGNPYTIVSYRRLDTTATEADASNKAAAVGAKVRTAIKQLRGGTDKFYADVILALRIKMCQENVGKNSVRFVSCGATDAYLDDDGNPVKLTVSALTDDETVKAYNQGQCEVAPNCYWTEIVDGDTSRAKVYADPDSVMDADGSTAKLKEWATGVVGFAIPGIILAILSLLTMVFFLICRCCCNRCGGRFPREEGYTCMQKFLPLLFFLLFAIGVIGVSAAAFLYRGTMLTAVDDIFNATSGTLENGSEWILNIQTPLKNIASTVSGSAATIKLKLDGTDFIDHGLSDIMKELYGIQQDCTDAITIPSGCVVDTRQTAEKSVDTNGNPCVPCITCKAIGDSAGAAADQMNKAAGPGVKGLSTTKAQLNTKLVSISDTVQSAVESQVNTAEDLRATVVDTQKQVDDYDKQFESYRDNLGYAIMALFALALVVIIIGFIGILLGLTPLKILANLMNIAYFLGFIVLFLTFIISAIVLAIGVVLGDACEITAVFAANWTVPLGESAKAVDACFQNESLLDVFNLSSKLDFARGGIEFPANNMDTMFEFSELDDFTAAVRKTDKAVFAFDNARYASLLSTFNGFATQTHTSCRPNNVYTEANLLQPWVDNAGPPFHTLSSQTATEFIETFYATNWDAPCAVDGNSFTCASATGSACKFSVAMREQFQLLFNMATAKKGINDFITNLHTSADEVDASTNDFETKTKKLNTDIDVIKTDLNTHLIGYVEDFEESMYCTFIATGFWKIYGALCGDLMPAITMIALMLFLCGIFLIPVNVCLIIGVKRLKAHGNGHIMDTEMKFK</sequence>
<evidence type="ECO:0000256" key="2">
    <source>
        <dbReference type="SAM" id="SignalP"/>
    </source>
</evidence>
<dbReference type="PANTHER" id="PTHR31414:SF18">
    <property type="entry name" value="TRANSMEMBRANE PROTEIN-RELATED"/>
    <property type="match status" value="1"/>
</dbReference>
<evidence type="ECO:0000313" key="3">
    <source>
        <dbReference type="EMBL" id="KAL3660862.1"/>
    </source>
</evidence>
<keyword evidence="4" id="KW-1185">Reference proteome</keyword>
<name>A0ABD3F4D8_9STRA</name>
<feature type="signal peptide" evidence="2">
    <location>
        <begin position="1"/>
        <end position="20"/>
    </location>
</feature>
<proteinExistence type="predicted"/>
<comment type="caution">
    <text evidence="3">The sequence shown here is derived from an EMBL/GenBank/DDBJ whole genome shotgun (WGS) entry which is preliminary data.</text>
</comment>
<dbReference type="InterPro" id="IPR040283">
    <property type="entry name" value="DDB_G0292058-like"/>
</dbReference>
<feature type="transmembrane region" description="Helical" evidence="1">
    <location>
        <begin position="243"/>
        <end position="266"/>
    </location>
</feature>
<organism evidence="3 4">
    <name type="scientific">Phytophthora oleae</name>
    <dbReference type="NCBI Taxonomy" id="2107226"/>
    <lineage>
        <taxon>Eukaryota</taxon>
        <taxon>Sar</taxon>
        <taxon>Stramenopiles</taxon>
        <taxon>Oomycota</taxon>
        <taxon>Peronosporomycetes</taxon>
        <taxon>Peronosporales</taxon>
        <taxon>Peronosporaceae</taxon>
        <taxon>Phytophthora</taxon>
    </lineage>
</organism>